<feature type="compositionally biased region" description="Pro residues" evidence="1">
    <location>
        <begin position="83"/>
        <end position="96"/>
    </location>
</feature>
<proteinExistence type="predicted"/>
<reference evidence="2 3" key="1">
    <citation type="submission" date="2020-02" db="EMBL/GenBank/DDBJ databases">
        <authorList>
            <person name="Ferguson B K."/>
        </authorList>
    </citation>
    <scope>NUCLEOTIDE SEQUENCE [LARGE SCALE GENOMIC DNA]</scope>
</reference>
<feature type="region of interest" description="Disordered" evidence="1">
    <location>
        <begin position="39"/>
        <end position="155"/>
    </location>
</feature>
<accession>A0A6H5I0Y6</accession>
<feature type="compositionally biased region" description="Polar residues" evidence="1">
    <location>
        <begin position="39"/>
        <end position="57"/>
    </location>
</feature>
<dbReference type="Proteomes" id="UP000479190">
    <property type="component" value="Unassembled WGS sequence"/>
</dbReference>
<keyword evidence="3" id="KW-1185">Reference proteome</keyword>
<organism evidence="2 3">
    <name type="scientific">Trichogramma brassicae</name>
    <dbReference type="NCBI Taxonomy" id="86971"/>
    <lineage>
        <taxon>Eukaryota</taxon>
        <taxon>Metazoa</taxon>
        <taxon>Ecdysozoa</taxon>
        <taxon>Arthropoda</taxon>
        <taxon>Hexapoda</taxon>
        <taxon>Insecta</taxon>
        <taxon>Pterygota</taxon>
        <taxon>Neoptera</taxon>
        <taxon>Endopterygota</taxon>
        <taxon>Hymenoptera</taxon>
        <taxon>Apocrita</taxon>
        <taxon>Proctotrupomorpha</taxon>
        <taxon>Chalcidoidea</taxon>
        <taxon>Trichogrammatidae</taxon>
        <taxon>Trichogramma</taxon>
    </lineage>
</organism>
<evidence type="ECO:0000313" key="3">
    <source>
        <dbReference type="Proteomes" id="UP000479190"/>
    </source>
</evidence>
<name>A0A6H5I0Y6_9HYME</name>
<dbReference type="EMBL" id="CADCXV010000446">
    <property type="protein sequence ID" value="CAB0030215.1"/>
    <property type="molecule type" value="Genomic_DNA"/>
</dbReference>
<evidence type="ECO:0000256" key="1">
    <source>
        <dbReference type="SAM" id="MobiDB-lite"/>
    </source>
</evidence>
<feature type="compositionally biased region" description="Low complexity" evidence="1">
    <location>
        <begin position="116"/>
        <end position="141"/>
    </location>
</feature>
<gene>
    <name evidence="2" type="ORF">TBRA_LOCUS2222</name>
</gene>
<evidence type="ECO:0000313" key="2">
    <source>
        <dbReference type="EMBL" id="CAB0030215.1"/>
    </source>
</evidence>
<protein>
    <submittedName>
        <fullName evidence="2">Uncharacterized protein</fullName>
    </submittedName>
</protein>
<dbReference type="AlphaFoldDB" id="A0A6H5I0Y6"/>
<feature type="compositionally biased region" description="Basic residues" evidence="1">
    <location>
        <begin position="67"/>
        <end position="78"/>
    </location>
</feature>
<sequence>MCVGDSPVYKSRLPPLPLCSSCTANATNSCVCTTNGRTALKSRNSWPGRSRGPSRTTGIDGASRGSRSWRRRRRRRVSSTKPPASPPPPLPPPPAAATPRSRRAAASGGRRRVSKSGRVVAVISARGERSSSAASRTATGSLGRGSGRVDVGHGARTTTTARRKGYRSAPSGSCFFVRGEAAHRRWRRGVVEMRQREEIRSSSQWIYRFENKVVKISCSASINNIDYHEYIFDIELQLLSPSRNNPVHNTTSFHT</sequence>